<dbReference type="EMBL" id="RKKB01000001">
    <property type="protein sequence ID" value="RPA34521.1"/>
    <property type="molecule type" value="Genomic_DNA"/>
</dbReference>
<reference evidence="2" key="1">
    <citation type="submission" date="2018-11" db="EMBL/GenBank/DDBJ databases">
        <title>Shewanella sp. R106.</title>
        <authorList>
            <person name="Hwang Y.J."/>
            <person name="Hwang C.Y."/>
        </authorList>
    </citation>
    <scope>NUCLEOTIDE SEQUENCE [LARGE SCALE GENOMIC DNA]</scope>
    <source>
        <strain evidence="2">R106</strain>
    </source>
</reference>
<name>A0A3N4ELR9_9GAMM</name>
<gene>
    <name evidence="1" type="ORF">EGC77_02230</name>
</gene>
<evidence type="ECO:0000313" key="1">
    <source>
        <dbReference type="EMBL" id="RPA34521.1"/>
    </source>
</evidence>
<proteinExistence type="predicted"/>
<dbReference type="Proteomes" id="UP000278855">
    <property type="component" value="Unassembled WGS sequence"/>
</dbReference>
<dbReference type="AlphaFoldDB" id="A0A3N4ELR9"/>
<accession>A0A3N4ELR9</accession>
<sequence length="175" mass="19286">MNVNGRNMLFFVKYTTAFLVLHFSYSLTTTQANESLTLALSGVIEDRCVIAIPTSSTFDFSQQLVHSTTIAIDCNQAMLVALRSENGGLKLSQAEAENDVVAAYDIELKIESIQFRLTANSIDIQQERRFSAGEDIPFATSASLDITLPEALVHAGKYSDTLHIEVYPNFTQQGI</sequence>
<evidence type="ECO:0000313" key="2">
    <source>
        <dbReference type="Proteomes" id="UP000278855"/>
    </source>
</evidence>
<organism evidence="1 2">
    <name type="scientific">Shewanella psychromarinicola</name>
    <dbReference type="NCBI Taxonomy" id="2487742"/>
    <lineage>
        <taxon>Bacteria</taxon>
        <taxon>Pseudomonadati</taxon>
        <taxon>Pseudomonadota</taxon>
        <taxon>Gammaproteobacteria</taxon>
        <taxon>Alteromonadales</taxon>
        <taxon>Shewanellaceae</taxon>
        <taxon>Shewanella</taxon>
    </lineage>
</organism>
<evidence type="ECO:0008006" key="3">
    <source>
        <dbReference type="Google" id="ProtNLM"/>
    </source>
</evidence>
<protein>
    <recommendedName>
        <fullName evidence="3">Spore coat protein U domain-containing protein</fullName>
    </recommendedName>
</protein>
<comment type="caution">
    <text evidence="1">The sequence shown here is derived from an EMBL/GenBank/DDBJ whole genome shotgun (WGS) entry which is preliminary data.</text>
</comment>